<dbReference type="Pfam" id="PF00764">
    <property type="entry name" value="Arginosuc_synth"/>
    <property type="match status" value="1"/>
</dbReference>
<comment type="pathway">
    <text evidence="1 8">Amino-acid biosynthesis; L-arginine biosynthesis; L-arginine from L-ornithine and carbamoyl phosphate: step 2/3.</text>
</comment>
<evidence type="ECO:0000256" key="4">
    <source>
        <dbReference type="ARBA" id="ARBA00022598"/>
    </source>
</evidence>
<name>A0ABZ2F1F9_METCP</name>
<dbReference type="InterPro" id="IPR024074">
    <property type="entry name" value="AS_cat/multimer_dom_body"/>
</dbReference>
<feature type="binding site" evidence="8">
    <location>
        <position position="126"/>
    </location>
    <ligand>
        <name>L-aspartate</name>
        <dbReference type="ChEBI" id="CHEBI:29991"/>
    </ligand>
</feature>
<feature type="binding site" evidence="8">
    <location>
        <position position="122"/>
    </location>
    <ligand>
        <name>L-aspartate</name>
        <dbReference type="ChEBI" id="CHEBI:29991"/>
    </ligand>
</feature>
<feature type="binding site" evidence="8">
    <location>
        <position position="130"/>
    </location>
    <ligand>
        <name>L-citrulline</name>
        <dbReference type="ChEBI" id="CHEBI:57743"/>
    </ligand>
</feature>
<evidence type="ECO:0000256" key="2">
    <source>
        <dbReference type="ARBA" id="ARBA00012286"/>
    </source>
</evidence>
<feature type="binding site" evidence="8">
    <location>
        <position position="120"/>
    </location>
    <ligand>
        <name>ATP</name>
        <dbReference type="ChEBI" id="CHEBI:30616"/>
    </ligand>
</feature>
<feature type="binding site" evidence="8">
    <location>
        <position position="181"/>
    </location>
    <ligand>
        <name>L-citrulline</name>
        <dbReference type="ChEBI" id="CHEBI:57743"/>
    </ligand>
</feature>
<keyword evidence="7 8" id="KW-0067">ATP-binding</keyword>
<dbReference type="InterPro" id="IPR048268">
    <property type="entry name" value="Arginosuc_syn_C"/>
</dbReference>
<evidence type="ECO:0000256" key="1">
    <source>
        <dbReference type="ARBA" id="ARBA00004967"/>
    </source>
</evidence>
<dbReference type="InterPro" id="IPR018223">
    <property type="entry name" value="Arginosuc_synth_CS"/>
</dbReference>
<evidence type="ECO:0000256" key="8">
    <source>
        <dbReference type="HAMAP-Rule" id="MF_00005"/>
    </source>
</evidence>
<dbReference type="GO" id="GO:0004055">
    <property type="term" value="F:argininosuccinate synthase activity"/>
    <property type="evidence" value="ECO:0007669"/>
    <property type="project" value="UniProtKB-EC"/>
</dbReference>
<dbReference type="PANTHER" id="PTHR11587:SF2">
    <property type="entry name" value="ARGININOSUCCINATE SYNTHASE"/>
    <property type="match status" value="1"/>
</dbReference>
<feature type="domain" description="Arginosuccinate synthase C-terminal" evidence="10">
    <location>
        <begin position="180"/>
        <end position="399"/>
    </location>
</feature>
<evidence type="ECO:0000313" key="12">
    <source>
        <dbReference type="Proteomes" id="UP001359308"/>
    </source>
</evidence>
<dbReference type="NCBIfam" id="TIGR00032">
    <property type="entry name" value="argG"/>
    <property type="match status" value="1"/>
</dbReference>
<feature type="binding site" evidence="8">
    <location>
        <position position="90"/>
    </location>
    <ligand>
        <name>L-citrulline</name>
        <dbReference type="ChEBI" id="CHEBI:57743"/>
    </ligand>
</feature>
<evidence type="ECO:0000256" key="3">
    <source>
        <dbReference type="ARBA" id="ARBA00022571"/>
    </source>
</evidence>
<keyword evidence="12" id="KW-1185">Reference proteome</keyword>
<keyword evidence="6 8" id="KW-0547">Nucleotide-binding</keyword>
<dbReference type="InterPro" id="IPR001518">
    <property type="entry name" value="Arginosuc_synth"/>
</dbReference>
<feature type="binding site" evidence="8">
    <location>
        <position position="190"/>
    </location>
    <ligand>
        <name>L-citrulline</name>
        <dbReference type="ChEBI" id="CHEBI:57743"/>
    </ligand>
</feature>
<organism evidence="11 12">
    <name type="scientific">Methylococcus capsulatus</name>
    <dbReference type="NCBI Taxonomy" id="414"/>
    <lineage>
        <taxon>Bacteria</taxon>
        <taxon>Pseudomonadati</taxon>
        <taxon>Pseudomonadota</taxon>
        <taxon>Gammaproteobacteria</taxon>
        <taxon>Methylococcales</taxon>
        <taxon>Methylococcaceae</taxon>
        <taxon>Methylococcus</taxon>
    </lineage>
</organism>
<accession>A0ABZ2F1F9</accession>
<feature type="domain" description="Arginosuccinate synthase-like N-terminal" evidence="9">
    <location>
        <begin position="8"/>
        <end position="169"/>
    </location>
</feature>
<dbReference type="Gene3D" id="3.90.1260.10">
    <property type="entry name" value="Argininosuccinate synthetase, chain A, domain 2"/>
    <property type="match status" value="1"/>
</dbReference>
<feature type="binding site" evidence="8">
    <location>
        <position position="39"/>
    </location>
    <ligand>
        <name>ATP</name>
        <dbReference type="ChEBI" id="CHEBI:30616"/>
    </ligand>
</feature>
<evidence type="ECO:0000259" key="9">
    <source>
        <dbReference type="Pfam" id="PF00764"/>
    </source>
</evidence>
<dbReference type="HAMAP" id="MF_00005">
    <property type="entry name" value="Arg_succ_synth_type1"/>
    <property type="match status" value="1"/>
</dbReference>
<feature type="binding site" evidence="8">
    <location>
        <begin position="12"/>
        <end position="20"/>
    </location>
    <ligand>
        <name>ATP</name>
        <dbReference type="ChEBI" id="CHEBI:30616"/>
    </ligand>
</feature>
<dbReference type="RefSeq" id="WP_198323536.1">
    <property type="nucleotide sequence ID" value="NZ_CP104311.1"/>
</dbReference>
<feature type="binding site" evidence="8">
    <location>
        <position position="266"/>
    </location>
    <ligand>
        <name>L-citrulline</name>
        <dbReference type="ChEBI" id="CHEBI:57743"/>
    </ligand>
</feature>
<dbReference type="EC" id="6.3.4.5" evidence="2 8"/>
<dbReference type="InterPro" id="IPR023434">
    <property type="entry name" value="Arginosuc_synth_type_1_subfam"/>
</dbReference>
<dbReference type="SUPFAM" id="SSF69864">
    <property type="entry name" value="Argininosuccinate synthetase, C-terminal domain"/>
    <property type="match status" value="1"/>
</dbReference>
<dbReference type="InterPro" id="IPR014729">
    <property type="entry name" value="Rossmann-like_a/b/a_fold"/>
</dbReference>
<proteinExistence type="inferred from homology"/>
<gene>
    <name evidence="8" type="primary">argG</name>
    <name evidence="11" type="ORF">N4J17_10870</name>
</gene>
<comment type="subcellular location">
    <subcellularLocation>
        <location evidence="8">Cytoplasm</location>
    </subcellularLocation>
</comment>
<dbReference type="Gene3D" id="1.20.5.470">
    <property type="entry name" value="Single helix bin"/>
    <property type="match status" value="1"/>
</dbReference>
<dbReference type="NCBIfam" id="NF001770">
    <property type="entry name" value="PRK00509.1"/>
    <property type="match status" value="1"/>
</dbReference>
<evidence type="ECO:0000256" key="6">
    <source>
        <dbReference type="ARBA" id="ARBA00022741"/>
    </source>
</evidence>
<dbReference type="EMBL" id="CP104311">
    <property type="protein sequence ID" value="WWF00973.1"/>
    <property type="molecule type" value="Genomic_DNA"/>
</dbReference>
<dbReference type="CDD" id="cd01999">
    <property type="entry name" value="ASS"/>
    <property type="match status" value="1"/>
</dbReference>
<dbReference type="SUPFAM" id="SSF52402">
    <property type="entry name" value="Adenine nucleotide alpha hydrolases-like"/>
    <property type="match status" value="1"/>
</dbReference>
<dbReference type="Proteomes" id="UP001359308">
    <property type="component" value="Chromosome"/>
</dbReference>
<dbReference type="Gene3D" id="3.40.50.620">
    <property type="entry name" value="HUPs"/>
    <property type="match status" value="1"/>
</dbReference>
<keyword evidence="3 8" id="KW-0055">Arginine biosynthesis</keyword>
<evidence type="ECO:0000313" key="11">
    <source>
        <dbReference type="EMBL" id="WWF00973.1"/>
    </source>
</evidence>
<comment type="similarity">
    <text evidence="8">Belongs to the argininosuccinate synthase family. Type 1 subfamily.</text>
</comment>
<feature type="binding site" evidence="8">
    <location>
        <position position="126"/>
    </location>
    <ligand>
        <name>L-citrulline</name>
        <dbReference type="ChEBI" id="CHEBI:57743"/>
    </ligand>
</feature>
<evidence type="ECO:0000259" key="10">
    <source>
        <dbReference type="Pfam" id="PF20979"/>
    </source>
</evidence>
<comment type="subunit">
    <text evidence="8">Homotetramer.</text>
</comment>
<dbReference type="PROSITE" id="PS00564">
    <property type="entry name" value="ARGININOSUCCIN_SYN_1"/>
    <property type="match status" value="1"/>
</dbReference>
<dbReference type="PROSITE" id="PS00565">
    <property type="entry name" value="ARGININOSUCCIN_SYN_2"/>
    <property type="match status" value="1"/>
</dbReference>
<evidence type="ECO:0000256" key="5">
    <source>
        <dbReference type="ARBA" id="ARBA00022605"/>
    </source>
</evidence>
<feature type="binding site" evidence="8">
    <location>
        <position position="95"/>
    </location>
    <ligand>
        <name>L-citrulline</name>
        <dbReference type="ChEBI" id="CHEBI:57743"/>
    </ligand>
</feature>
<dbReference type="PANTHER" id="PTHR11587">
    <property type="entry name" value="ARGININOSUCCINATE SYNTHASE"/>
    <property type="match status" value="1"/>
</dbReference>
<feature type="binding site" evidence="8">
    <location>
        <position position="278"/>
    </location>
    <ligand>
        <name>L-citrulline</name>
        <dbReference type="ChEBI" id="CHEBI:57743"/>
    </ligand>
</feature>
<reference evidence="11 12" key="1">
    <citation type="submission" date="2022-09" db="EMBL/GenBank/DDBJ databases">
        <authorList>
            <person name="Giprobiosintez L."/>
        </authorList>
    </citation>
    <scope>NUCLEOTIDE SEQUENCE [LARGE SCALE GENOMIC DNA]</scope>
    <source>
        <strain evidence="12">VKPM-B-12549 (GBS-15)</strain>
    </source>
</reference>
<sequence length="408" mass="45464">MSSSNVKKVALAYSGGLDTSVILKWLQETYGCEVVTFTADLGQGEEVEPARAKAQAMGVREIYIDDLREEFARDFVFPMFRANAIYEGEYLLGTSIARPLIAKRLIEIANETGADAIAHGATGKGNDQVRFELGAYALRPDIRVIAPWREWDLTSRETLLAYAESRGIPIEMKRGNASPYSMDANLLHISYEGGILEDPWAEPEETMWRWSVSPENAPDQPTYVELAYEHGDIVAIDGERMTAAAVLSRLNQLGGANGIGRLDIVENRYVGMKSRGCYETPGGTIMLKAHRAIESITLDREVAHLKDELMPRYASLIYNGYWWSPERRMLQQMIDASQAPVNGEVRLKLYKGSVSVVGRKSESNSLFDMNIATFEDDRGAYDQKDAEGFIKLNALRLRIAGRKGASFV</sequence>
<keyword evidence="4 8" id="KW-0436">Ligase</keyword>
<dbReference type="InterPro" id="IPR048267">
    <property type="entry name" value="Arginosuc_syn_N"/>
</dbReference>
<comment type="catalytic activity">
    <reaction evidence="8">
        <text>L-citrulline + L-aspartate + ATP = 2-(N(omega)-L-arginino)succinate + AMP + diphosphate + H(+)</text>
        <dbReference type="Rhea" id="RHEA:10932"/>
        <dbReference type="ChEBI" id="CHEBI:15378"/>
        <dbReference type="ChEBI" id="CHEBI:29991"/>
        <dbReference type="ChEBI" id="CHEBI:30616"/>
        <dbReference type="ChEBI" id="CHEBI:33019"/>
        <dbReference type="ChEBI" id="CHEBI:57472"/>
        <dbReference type="ChEBI" id="CHEBI:57743"/>
        <dbReference type="ChEBI" id="CHEBI:456215"/>
        <dbReference type="EC" id="6.3.4.5"/>
    </reaction>
</comment>
<keyword evidence="8" id="KW-0963">Cytoplasm</keyword>
<evidence type="ECO:0000256" key="7">
    <source>
        <dbReference type="ARBA" id="ARBA00022840"/>
    </source>
</evidence>
<dbReference type="Pfam" id="PF20979">
    <property type="entry name" value="Arginosuc_syn_C"/>
    <property type="match status" value="1"/>
</dbReference>
<feature type="binding site" evidence="8">
    <location>
        <position position="127"/>
    </location>
    <ligand>
        <name>L-aspartate</name>
        <dbReference type="ChEBI" id="CHEBI:29991"/>
    </ligand>
</feature>
<protein>
    <recommendedName>
        <fullName evidence="2 8">Argininosuccinate synthase</fullName>
        <ecNumber evidence="2 8">6.3.4.5</ecNumber>
    </recommendedName>
    <alternativeName>
        <fullName evidence="8">Citrulline--aspartate ligase</fullName>
    </alternativeName>
</protein>
<keyword evidence="5 8" id="KW-0028">Amino-acid biosynthesis</keyword>